<accession>A0AAV9KXR3</accession>
<name>A0AAV9KXR3_9SOLN</name>
<evidence type="ECO:0000313" key="1">
    <source>
        <dbReference type="EMBL" id="KAK4718079.1"/>
    </source>
</evidence>
<sequence length="186" mass="20619">MLNLSKLEFVELGISGNNYLSWILNAEIHLDAKGLGSTITNGNTTSSQDKAKTIIFLHHHLDEVLKVVHLTVKDTLELWTGLKEKGFKKYSELISRLLVAEQHNTLLLTNHEARTTGIAPLLEANEIEAHGQSERGQIKNRAKIMCADVAMAEDDIIIVVVVVTKKGRTIWVHITILQEAIAIVVA</sequence>
<reference evidence="1 2" key="1">
    <citation type="submission" date="2023-10" db="EMBL/GenBank/DDBJ databases">
        <title>Genome-Wide Identification Analysis in wild type Solanum Pinnatisectum Reveals Some Genes Defensing Phytophthora Infestans.</title>
        <authorList>
            <person name="Sun C."/>
        </authorList>
    </citation>
    <scope>NUCLEOTIDE SEQUENCE [LARGE SCALE GENOMIC DNA]</scope>
    <source>
        <strain evidence="1">LQN</strain>
        <tissue evidence="1">Leaf</tissue>
    </source>
</reference>
<proteinExistence type="predicted"/>
<keyword evidence="2" id="KW-1185">Reference proteome</keyword>
<dbReference type="PANTHER" id="PTHR33325">
    <property type="entry name" value="ZINC FINGER, CCHC-TYPE-RELATED"/>
    <property type="match status" value="1"/>
</dbReference>
<gene>
    <name evidence="1" type="ORF">R3W88_016417</name>
</gene>
<comment type="caution">
    <text evidence="1">The sequence shown here is derived from an EMBL/GenBank/DDBJ whole genome shotgun (WGS) entry which is preliminary data.</text>
</comment>
<protein>
    <submittedName>
        <fullName evidence="1">Uncharacterized protein</fullName>
    </submittedName>
</protein>
<evidence type="ECO:0000313" key="2">
    <source>
        <dbReference type="Proteomes" id="UP001311915"/>
    </source>
</evidence>
<dbReference type="AlphaFoldDB" id="A0AAV9KXR3"/>
<dbReference type="PANTHER" id="PTHR33325:SF5">
    <property type="entry name" value="TRANSCRIPTION FACTOR INTERACTOR AND REGULATOR CCHC(ZN) FAMILY"/>
    <property type="match status" value="1"/>
</dbReference>
<organism evidence="1 2">
    <name type="scientific">Solanum pinnatisectum</name>
    <name type="common">tansyleaf nightshade</name>
    <dbReference type="NCBI Taxonomy" id="50273"/>
    <lineage>
        <taxon>Eukaryota</taxon>
        <taxon>Viridiplantae</taxon>
        <taxon>Streptophyta</taxon>
        <taxon>Embryophyta</taxon>
        <taxon>Tracheophyta</taxon>
        <taxon>Spermatophyta</taxon>
        <taxon>Magnoliopsida</taxon>
        <taxon>eudicotyledons</taxon>
        <taxon>Gunneridae</taxon>
        <taxon>Pentapetalae</taxon>
        <taxon>asterids</taxon>
        <taxon>lamiids</taxon>
        <taxon>Solanales</taxon>
        <taxon>Solanaceae</taxon>
        <taxon>Solanoideae</taxon>
        <taxon>Solaneae</taxon>
        <taxon>Solanum</taxon>
    </lineage>
</organism>
<dbReference type="Proteomes" id="UP001311915">
    <property type="component" value="Unassembled WGS sequence"/>
</dbReference>
<dbReference type="EMBL" id="JAWPEI010000008">
    <property type="protein sequence ID" value="KAK4718079.1"/>
    <property type="molecule type" value="Genomic_DNA"/>
</dbReference>